<dbReference type="OrthoDB" id="5333304at2759"/>
<evidence type="ECO:0000313" key="3">
    <source>
        <dbReference type="Proteomes" id="UP000243081"/>
    </source>
</evidence>
<feature type="region of interest" description="Disordered" evidence="1">
    <location>
        <begin position="759"/>
        <end position="796"/>
    </location>
</feature>
<feature type="region of interest" description="Disordered" evidence="1">
    <location>
        <begin position="167"/>
        <end position="203"/>
    </location>
</feature>
<dbReference type="OMA" id="YVQEMPP"/>
<evidence type="ECO:0000313" key="2">
    <source>
        <dbReference type="EMBL" id="OAQ99470.1"/>
    </source>
</evidence>
<evidence type="ECO:0000256" key="1">
    <source>
        <dbReference type="SAM" id="MobiDB-lite"/>
    </source>
</evidence>
<dbReference type="AlphaFoldDB" id="A0A179ICW0"/>
<organism evidence="2 3">
    <name type="scientific">Cordyceps confragosa</name>
    <name type="common">Lecanicillium lecanii</name>
    <dbReference type="NCBI Taxonomy" id="2714763"/>
    <lineage>
        <taxon>Eukaryota</taxon>
        <taxon>Fungi</taxon>
        <taxon>Dikarya</taxon>
        <taxon>Ascomycota</taxon>
        <taxon>Pezizomycotina</taxon>
        <taxon>Sordariomycetes</taxon>
        <taxon>Hypocreomycetidae</taxon>
        <taxon>Hypocreales</taxon>
        <taxon>Cordycipitaceae</taxon>
        <taxon>Akanthomyces</taxon>
    </lineage>
</organism>
<accession>A0A179ICW0</accession>
<dbReference type="Proteomes" id="UP000243081">
    <property type="component" value="Unassembled WGS sequence"/>
</dbReference>
<reference evidence="2 3" key="1">
    <citation type="submission" date="2016-03" db="EMBL/GenBank/DDBJ databases">
        <title>Fine-scale spatial genetic structure of a fungal parasite of coffee scale insects.</title>
        <authorList>
            <person name="Jackson D."/>
            <person name="Zemenick K.A."/>
            <person name="Malloure B."/>
            <person name="Quandt C.A."/>
            <person name="James T.Y."/>
        </authorList>
    </citation>
    <scope>NUCLEOTIDE SEQUENCE [LARGE SCALE GENOMIC DNA]</scope>
    <source>
        <strain evidence="2 3">UM487</strain>
    </source>
</reference>
<feature type="compositionally biased region" description="Basic residues" evidence="1">
    <location>
        <begin position="378"/>
        <end position="389"/>
    </location>
</feature>
<protein>
    <submittedName>
        <fullName evidence="2">Uncharacterized protein</fullName>
    </submittedName>
</protein>
<feature type="region of interest" description="Disordered" evidence="1">
    <location>
        <begin position="311"/>
        <end position="480"/>
    </location>
</feature>
<keyword evidence="3" id="KW-1185">Reference proteome</keyword>
<feature type="compositionally biased region" description="Polar residues" evidence="1">
    <location>
        <begin position="394"/>
        <end position="405"/>
    </location>
</feature>
<gene>
    <name evidence="2" type="ORF">LLEC1_02045</name>
</gene>
<feature type="region of interest" description="Disordered" evidence="1">
    <location>
        <begin position="545"/>
        <end position="569"/>
    </location>
</feature>
<feature type="compositionally biased region" description="Polar residues" evidence="1">
    <location>
        <begin position="364"/>
        <end position="377"/>
    </location>
</feature>
<dbReference type="EMBL" id="LUKN01002202">
    <property type="protein sequence ID" value="OAQ99470.1"/>
    <property type="molecule type" value="Genomic_DNA"/>
</dbReference>
<proteinExistence type="predicted"/>
<sequence>MAVQAFAAPGLGEAESHALRQYEKIVRFRDEILGGKHATIKVPEPLREAALSLSTDVIHENSAKSLPGQNGTPFGANALRAVAPSSIAAPSAVPPIEPRSMPISKTDELPRADLRLQRKQIEQELREDVQRHRNKKPGPDTQGFINASAILAAALILVPELNVATHGEQGAGNGNGPENDSFDDNTFYSSQHDTPEFQPASPIPVNIAATTSNIASAHPPPANTAAAKTMTARTQDGRRSVNQPRQLRTYDELIETPTARKQPSAVPGLNNCLDTSVATLSQPSTAAPSASASIGGQTALTQPYSYIDLHPPSPLLQNNRRALPTYPVQPPKPSEIPGLYGGTQGSVSNAGAPAQVAALRSEPGSRTSPESSSQGGQSKRKNRKKKRKSDKQTLENLPSFGNSAQHIKAEPRSPSPLAGPSYIRPNKRQRQLKVQNQDPSYDELSYDPALPSGPSKPSSPPQQAQYRQEQDPAGNVGTGMYFATAPTMHSNARVPREYVTERVITDDGYRREYVQQSALPYEYSSRGSHMSRPVHPDAFQDGALPFGNSPQNGRYSVHPEGDNFPEPTRSQPARILVDAYGREYIEPTRQIVRHSMAPSPLPGEPDRLYERAPAQPLARYQGPGALEERGYMFAQPASPYAAPRRILTQPEYVTYDNRDGRFREYSTRPLAAQGEFVPVRPQEHRLYADTGREYIGRASSMHPVDQGRVPSGLGTYGHASSVRPEASGVVYGIERSAQPAAIKSYGSWSGNQGIVGREGGGSLYAAATPNEAGSSRGVASTDAMYGRGNRQEGFRN</sequence>
<comment type="caution">
    <text evidence="2">The sequence shown here is derived from an EMBL/GenBank/DDBJ whole genome shotgun (WGS) entry which is preliminary data.</text>
</comment>
<name>A0A179ICW0_CORDF</name>